<dbReference type="RefSeq" id="WP_017040945.1">
    <property type="nucleotide sequence ID" value="NZ_JBNGCH010000406.1"/>
</dbReference>
<evidence type="ECO:0000313" key="1">
    <source>
        <dbReference type="EMBL" id="OCH76920.1"/>
    </source>
</evidence>
<dbReference type="EMBL" id="MAJZ01000406">
    <property type="protein sequence ID" value="OCH76920.1"/>
    <property type="molecule type" value="Genomic_DNA"/>
</dbReference>
<reference evidence="2" key="1">
    <citation type="submission" date="2016-06" db="EMBL/GenBank/DDBJ databases">
        <authorList>
            <person name="Hehemann J.-H."/>
            <person name="Arevalo P."/>
            <person name="Datta M.S."/>
            <person name="Polz M.F."/>
        </authorList>
    </citation>
    <scope>NUCLEOTIDE SEQUENCE [LARGE SCALE GENOMIC DNA]</scope>
    <source>
        <strain evidence="2">9CSC122</strain>
    </source>
</reference>
<accession>A0A1B9R017</accession>
<keyword evidence="2" id="KW-1185">Reference proteome</keyword>
<sequence length="274" mass="31628">MLIFITIISFITFGVFATLLHSSKQRGSAFQRKYQLIITLRQLLILCRKYRSATHSALIYTTDPKNILEPLNQEILKQTNHLISIAHFNNKPDYRILQMRLTGLGKDWHERTVARNQVIHGAAMRHCMYLMDEIAMAWLAESGREDLRHQYHVKWQQVIDSMEALTQLRISIQDMDTQAGILRTQYRCTAMCRKLNQLSIISPYSMASQASHRAIHQLEEMTDNPKYLLSADQLYALTSEISVSITSVYDHILSELTEGIYLPLPTLEASQECQ</sequence>
<evidence type="ECO:0008006" key="3">
    <source>
        <dbReference type="Google" id="ProtNLM"/>
    </source>
</evidence>
<name>A0A1B9R017_9VIBR</name>
<gene>
    <name evidence="1" type="ORF">A6E14_08480</name>
</gene>
<organism evidence="1 2">
    <name type="scientific">Vibrio genomosp. F10</name>
    <dbReference type="NCBI Taxonomy" id="723171"/>
    <lineage>
        <taxon>Bacteria</taxon>
        <taxon>Pseudomonadati</taxon>
        <taxon>Pseudomonadota</taxon>
        <taxon>Gammaproteobacteria</taxon>
        <taxon>Vibrionales</taxon>
        <taxon>Vibrionaceae</taxon>
        <taxon>Vibrio</taxon>
    </lineage>
</organism>
<comment type="caution">
    <text evidence="1">The sequence shown here is derived from an EMBL/GenBank/DDBJ whole genome shotgun (WGS) entry which is preliminary data.</text>
</comment>
<evidence type="ECO:0000313" key="2">
    <source>
        <dbReference type="Proteomes" id="UP000093173"/>
    </source>
</evidence>
<protein>
    <recommendedName>
        <fullName evidence="3">Nitrate/nitrite sensing protein domain-containing protein</fullName>
    </recommendedName>
</protein>
<dbReference type="Proteomes" id="UP000093173">
    <property type="component" value="Unassembled WGS sequence"/>
</dbReference>
<dbReference type="AlphaFoldDB" id="A0A1B9R017"/>
<proteinExistence type="predicted"/>